<comment type="caution">
    <text evidence="1">The sequence shown here is derived from an EMBL/GenBank/DDBJ whole genome shotgun (WGS) entry which is preliminary data.</text>
</comment>
<dbReference type="RefSeq" id="WP_094497507.1">
    <property type="nucleotide sequence ID" value="NZ_NGOD01000011.1"/>
</dbReference>
<dbReference type="AlphaFoldDB" id="A0A9X6P4C8"/>
<dbReference type="Proteomes" id="UP000215693">
    <property type="component" value="Unassembled WGS sequence"/>
</dbReference>
<proteinExistence type="predicted"/>
<organism evidence="1 2">
    <name type="scientific">Lactobacillus johnsonii</name>
    <dbReference type="NCBI Taxonomy" id="33959"/>
    <lineage>
        <taxon>Bacteria</taxon>
        <taxon>Bacillati</taxon>
        <taxon>Bacillota</taxon>
        <taxon>Bacilli</taxon>
        <taxon>Lactobacillales</taxon>
        <taxon>Lactobacillaceae</taxon>
        <taxon>Lactobacillus</taxon>
    </lineage>
</organism>
<reference evidence="1 2" key="1">
    <citation type="submission" date="2017-04" db="EMBL/GenBank/DDBJ databases">
        <authorList>
            <person name="Lin X.B."/>
            <person name="Stothard P."/>
            <person name="Tasseva G."/>
            <person name="Walter J."/>
        </authorList>
    </citation>
    <scope>NUCLEOTIDE SEQUENCE [LARGE SCALE GENOMIC DNA]</scope>
    <source>
        <strain evidence="1 2">117c</strain>
    </source>
</reference>
<evidence type="ECO:0000313" key="1">
    <source>
        <dbReference type="EMBL" id="OYS11572.1"/>
    </source>
</evidence>
<reference evidence="1 2" key="2">
    <citation type="submission" date="2017-09" db="EMBL/GenBank/DDBJ databases">
        <title>Tripartite evolution among Lactobacillus johnsonii, Lactobacillus taiwanensis, Lactobacillus reuteri and their rodent host.</title>
        <authorList>
            <person name="Wang T."/>
            <person name="Knowles S."/>
            <person name="Cheng C."/>
        </authorList>
    </citation>
    <scope>NUCLEOTIDE SEQUENCE [LARGE SCALE GENOMIC DNA]</scope>
    <source>
        <strain evidence="1 2">117c</strain>
    </source>
</reference>
<evidence type="ECO:0000313" key="2">
    <source>
        <dbReference type="Proteomes" id="UP000215693"/>
    </source>
</evidence>
<dbReference type="EMBL" id="NGOH01000088">
    <property type="protein sequence ID" value="OYS11572.1"/>
    <property type="molecule type" value="Genomic_DNA"/>
</dbReference>
<accession>A0A9X6P4C8</accession>
<gene>
    <name evidence="1" type="ORF">CBF50_07705</name>
</gene>
<name>A0A9X6P4C8_LACJH</name>
<protein>
    <submittedName>
        <fullName evidence="1">Uncharacterized protein</fullName>
    </submittedName>
</protein>
<sequence length="75" mass="8256">MNNPTKNRLITEDEAIELTMTSNNLTAGLDAIETIALNLKCKDKKEVDQLAGLIAGMKALSTKNSNFLENLVMKF</sequence>